<dbReference type="Proteomes" id="UP000008810">
    <property type="component" value="Chromosome 4"/>
</dbReference>
<reference evidence="1" key="2">
    <citation type="submission" date="2017-06" db="EMBL/GenBank/DDBJ databases">
        <title>WGS assembly of Brachypodium distachyon.</title>
        <authorList>
            <consortium name="The International Brachypodium Initiative"/>
            <person name="Lucas S."/>
            <person name="Harmon-Smith M."/>
            <person name="Lail K."/>
            <person name="Tice H."/>
            <person name="Grimwood J."/>
            <person name="Bruce D."/>
            <person name="Barry K."/>
            <person name="Shu S."/>
            <person name="Lindquist E."/>
            <person name="Wang M."/>
            <person name="Pitluck S."/>
            <person name="Vogel J.P."/>
            <person name="Garvin D.F."/>
            <person name="Mockler T.C."/>
            <person name="Schmutz J."/>
            <person name="Rokhsar D."/>
            <person name="Bevan M.W."/>
        </authorList>
    </citation>
    <scope>NUCLEOTIDE SEQUENCE</scope>
    <source>
        <strain evidence="1">Bd21</strain>
    </source>
</reference>
<evidence type="ECO:0008006" key="4">
    <source>
        <dbReference type="Google" id="ProtNLM"/>
    </source>
</evidence>
<reference evidence="2" key="3">
    <citation type="submission" date="2018-08" db="UniProtKB">
        <authorList>
            <consortium name="EnsemblPlants"/>
        </authorList>
    </citation>
    <scope>IDENTIFICATION</scope>
    <source>
        <strain evidence="2">cv. Bd21</strain>
    </source>
</reference>
<accession>A0A2K2CRJ3</accession>
<dbReference type="EnsemblPlants" id="PNT64649">
    <property type="protein sequence ID" value="PNT64649"/>
    <property type="gene ID" value="BRADI_4g30882v3"/>
</dbReference>
<name>A0A2K2CRJ3_BRADI</name>
<dbReference type="Gramene" id="PNT64649">
    <property type="protein sequence ID" value="PNT64649"/>
    <property type="gene ID" value="BRADI_4g30882v3"/>
</dbReference>
<evidence type="ECO:0000313" key="2">
    <source>
        <dbReference type="EnsemblPlants" id="PNT64649"/>
    </source>
</evidence>
<dbReference type="AlphaFoldDB" id="A0A2K2CRJ3"/>
<dbReference type="PANTHER" id="PTHR36617">
    <property type="entry name" value="PROTEIN, PUTATIVE-RELATED"/>
    <property type="match status" value="1"/>
</dbReference>
<reference evidence="1 2" key="1">
    <citation type="journal article" date="2010" name="Nature">
        <title>Genome sequencing and analysis of the model grass Brachypodium distachyon.</title>
        <authorList>
            <consortium name="International Brachypodium Initiative"/>
        </authorList>
    </citation>
    <scope>NUCLEOTIDE SEQUENCE [LARGE SCALE GENOMIC DNA]</scope>
    <source>
        <strain evidence="1 2">Bd21</strain>
    </source>
</reference>
<organism evidence="1">
    <name type="scientific">Brachypodium distachyon</name>
    <name type="common">Purple false brome</name>
    <name type="synonym">Trachynia distachya</name>
    <dbReference type="NCBI Taxonomy" id="15368"/>
    <lineage>
        <taxon>Eukaryota</taxon>
        <taxon>Viridiplantae</taxon>
        <taxon>Streptophyta</taxon>
        <taxon>Embryophyta</taxon>
        <taxon>Tracheophyta</taxon>
        <taxon>Spermatophyta</taxon>
        <taxon>Magnoliopsida</taxon>
        <taxon>Liliopsida</taxon>
        <taxon>Poales</taxon>
        <taxon>Poaceae</taxon>
        <taxon>BOP clade</taxon>
        <taxon>Pooideae</taxon>
        <taxon>Stipodae</taxon>
        <taxon>Brachypodieae</taxon>
        <taxon>Brachypodium</taxon>
    </lineage>
</organism>
<dbReference type="PANTHER" id="PTHR36617:SF16">
    <property type="entry name" value="OS04G0516500 PROTEIN"/>
    <property type="match status" value="1"/>
</dbReference>
<dbReference type="OrthoDB" id="687314at2759"/>
<protein>
    <recommendedName>
        <fullName evidence="4">Reverse transcriptase zinc-binding domain-containing protein</fullName>
    </recommendedName>
</protein>
<gene>
    <name evidence="1" type="ORF">BRADI_4g30882v3</name>
</gene>
<dbReference type="EMBL" id="CM000883">
    <property type="protein sequence ID" value="PNT64649.1"/>
    <property type="molecule type" value="Genomic_DNA"/>
</dbReference>
<evidence type="ECO:0000313" key="3">
    <source>
        <dbReference type="Proteomes" id="UP000008810"/>
    </source>
</evidence>
<proteinExistence type="predicted"/>
<sequence>MGALLLPKGILHQIDKRSRAFFWIGEEHANGGNCKHLSKVHQPGSTPWEQCFSWSYGWGGHRDLGDSHTLDSTIWKEISAGLEFFRSISKVEIGNGLSTAFWLDFWIGDSTLASRFPALFSHSLRPNISVASALNTIDSLTTFQPRLSSMAHDELGDLQTILASVSLNSQVPDHRIGRLDGKVLSTSLAYSAAF</sequence>
<evidence type="ECO:0000313" key="1">
    <source>
        <dbReference type="EMBL" id="PNT64649.1"/>
    </source>
</evidence>
<keyword evidence="3" id="KW-1185">Reference proteome</keyword>
<dbReference type="InParanoid" id="A0A2K2CRJ3"/>